<proteinExistence type="predicted"/>
<reference evidence="2" key="1">
    <citation type="submission" date="2014-11" db="EMBL/GenBank/DDBJ databases">
        <authorList>
            <person name="Amaro Gonzalez C."/>
        </authorList>
    </citation>
    <scope>NUCLEOTIDE SEQUENCE</scope>
</reference>
<protein>
    <submittedName>
        <fullName evidence="2">Uncharacterized protein</fullName>
    </submittedName>
</protein>
<dbReference type="AlphaFoldDB" id="A0A0E9XDL2"/>
<name>A0A0E9XDL2_ANGAN</name>
<organism evidence="2">
    <name type="scientific">Anguilla anguilla</name>
    <name type="common">European freshwater eel</name>
    <name type="synonym">Muraena anguilla</name>
    <dbReference type="NCBI Taxonomy" id="7936"/>
    <lineage>
        <taxon>Eukaryota</taxon>
        <taxon>Metazoa</taxon>
        <taxon>Chordata</taxon>
        <taxon>Craniata</taxon>
        <taxon>Vertebrata</taxon>
        <taxon>Euteleostomi</taxon>
        <taxon>Actinopterygii</taxon>
        <taxon>Neopterygii</taxon>
        <taxon>Teleostei</taxon>
        <taxon>Anguilliformes</taxon>
        <taxon>Anguillidae</taxon>
        <taxon>Anguilla</taxon>
    </lineage>
</organism>
<evidence type="ECO:0000256" key="1">
    <source>
        <dbReference type="SAM" id="MobiDB-lite"/>
    </source>
</evidence>
<feature type="region of interest" description="Disordered" evidence="1">
    <location>
        <begin position="43"/>
        <end position="68"/>
    </location>
</feature>
<sequence length="68" mass="7572">MLKNCLLASQKITNVYGCIEHMMAQHKPWTLLGFIMDVKLQRQQPHHTGSGPSENVQATRGGLALSVR</sequence>
<evidence type="ECO:0000313" key="2">
    <source>
        <dbReference type="EMBL" id="JAI00818.1"/>
    </source>
</evidence>
<accession>A0A0E9XDL2</accession>
<feature type="compositionally biased region" description="Polar residues" evidence="1">
    <location>
        <begin position="43"/>
        <end position="58"/>
    </location>
</feature>
<reference evidence="2" key="2">
    <citation type="journal article" date="2015" name="Fish Shellfish Immunol.">
        <title>Early steps in the European eel (Anguilla anguilla)-Vibrio vulnificus interaction in the gills: Role of the RtxA13 toxin.</title>
        <authorList>
            <person name="Callol A."/>
            <person name="Pajuelo D."/>
            <person name="Ebbesson L."/>
            <person name="Teles M."/>
            <person name="MacKenzie S."/>
            <person name="Amaro C."/>
        </authorList>
    </citation>
    <scope>NUCLEOTIDE SEQUENCE</scope>
</reference>
<dbReference type="EMBL" id="GBXM01007760">
    <property type="protein sequence ID" value="JAI00818.1"/>
    <property type="molecule type" value="Transcribed_RNA"/>
</dbReference>